<sequence length="381" mass="41924">MSPPIAIIGGGPCGLTLARLLQCKGIDYIVYERDESEHSVRTGGSLDIHPETGQRALQEAGLLDEFKKHARYDDTVLTIADKSGKKLLQMGQGRDAPEIDRRELRKILLDSIPKEKIKWGHTLKSAVMDKDGRPVLHFGNGAVASGFALVVGADGAWSKIRPLVSPSTPQYTGRSHLESHIPPSNPHHPTLSSQTGPGMTISIASAKLIITQRQGDTSYRTYFGLQVPSTFFQDKSKIDLQDPQRTREVLLSTFFSDWAEQYQDLIRHSTDFRAWPLYTLPVEHLGWKSVPGVTLAGDAAHLAVPNGEGVNLAMKDALELVNKIAEHGMEHVDEAVKEYEAEMFPRGAESIRDGEMMAKVMFSEDPRPLVEMMTSFGAGAS</sequence>
<evidence type="ECO:0000256" key="5">
    <source>
        <dbReference type="SAM" id="MobiDB-lite"/>
    </source>
</evidence>
<feature type="domain" description="FAD-binding" evidence="6">
    <location>
        <begin position="5"/>
        <end position="349"/>
    </location>
</feature>
<organism evidence="7 8">
    <name type="scientific">Podospora aff. communis PSN243</name>
    <dbReference type="NCBI Taxonomy" id="3040156"/>
    <lineage>
        <taxon>Eukaryota</taxon>
        <taxon>Fungi</taxon>
        <taxon>Dikarya</taxon>
        <taxon>Ascomycota</taxon>
        <taxon>Pezizomycotina</taxon>
        <taxon>Sordariomycetes</taxon>
        <taxon>Sordariomycetidae</taxon>
        <taxon>Sordariales</taxon>
        <taxon>Podosporaceae</taxon>
        <taxon>Podospora</taxon>
    </lineage>
</organism>
<dbReference type="InterPro" id="IPR002938">
    <property type="entry name" value="FAD-bd"/>
</dbReference>
<accession>A0AAV9G9J4</accession>
<dbReference type="Proteomes" id="UP001321760">
    <property type="component" value="Unassembled WGS sequence"/>
</dbReference>
<keyword evidence="1" id="KW-0285">Flavoprotein</keyword>
<evidence type="ECO:0000313" key="7">
    <source>
        <dbReference type="EMBL" id="KAK4444241.1"/>
    </source>
</evidence>
<dbReference type="GO" id="GO:0004497">
    <property type="term" value="F:monooxygenase activity"/>
    <property type="evidence" value="ECO:0007669"/>
    <property type="project" value="UniProtKB-KW"/>
</dbReference>
<gene>
    <name evidence="7" type="ORF">QBC34DRAFT_187624</name>
</gene>
<evidence type="ECO:0000256" key="3">
    <source>
        <dbReference type="ARBA" id="ARBA00023002"/>
    </source>
</evidence>
<feature type="region of interest" description="Disordered" evidence="5">
    <location>
        <begin position="168"/>
        <end position="194"/>
    </location>
</feature>
<evidence type="ECO:0000259" key="6">
    <source>
        <dbReference type="Pfam" id="PF01494"/>
    </source>
</evidence>
<reference evidence="7" key="1">
    <citation type="journal article" date="2023" name="Mol. Phylogenet. Evol.">
        <title>Genome-scale phylogeny and comparative genomics of the fungal order Sordariales.</title>
        <authorList>
            <person name="Hensen N."/>
            <person name="Bonometti L."/>
            <person name="Westerberg I."/>
            <person name="Brannstrom I.O."/>
            <person name="Guillou S."/>
            <person name="Cros-Aarteil S."/>
            <person name="Calhoun S."/>
            <person name="Haridas S."/>
            <person name="Kuo A."/>
            <person name="Mondo S."/>
            <person name="Pangilinan J."/>
            <person name="Riley R."/>
            <person name="LaButti K."/>
            <person name="Andreopoulos B."/>
            <person name="Lipzen A."/>
            <person name="Chen C."/>
            <person name="Yan M."/>
            <person name="Daum C."/>
            <person name="Ng V."/>
            <person name="Clum A."/>
            <person name="Steindorff A."/>
            <person name="Ohm R.A."/>
            <person name="Martin F."/>
            <person name="Silar P."/>
            <person name="Natvig D.O."/>
            <person name="Lalanne C."/>
            <person name="Gautier V."/>
            <person name="Ament-Velasquez S.L."/>
            <person name="Kruys A."/>
            <person name="Hutchinson M.I."/>
            <person name="Powell A.J."/>
            <person name="Barry K."/>
            <person name="Miller A.N."/>
            <person name="Grigoriev I.V."/>
            <person name="Debuchy R."/>
            <person name="Gladieux P."/>
            <person name="Hiltunen Thoren M."/>
            <person name="Johannesson H."/>
        </authorList>
    </citation>
    <scope>NUCLEOTIDE SEQUENCE</scope>
    <source>
        <strain evidence="7">PSN243</strain>
    </source>
</reference>
<dbReference type="Gene3D" id="3.50.50.60">
    <property type="entry name" value="FAD/NAD(P)-binding domain"/>
    <property type="match status" value="1"/>
</dbReference>
<keyword evidence="2" id="KW-0274">FAD</keyword>
<dbReference type="Pfam" id="PF01494">
    <property type="entry name" value="FAD_binding_3"/>
    <property type="match status" value="1"/>
</dbReference>
<dbReference type="EMBL" id="MU865980">
    <property type="protein sequence ID" value="KAK4444241.1"/>
    <property type="molecule type" value="Genomic_DNA"/>
</dbReference>
<proteinExistence type="predicted"/>
<evidence type="ECO:0000256" key="4">
    <source>
        <dbReference type="ARBA" id="ARBA00023033"/>
    </source>
</evidence>
<comment type="caution">
    <text evidence="7">The sequence shown here is derived from an EMBL/GenBank/DDBJ whole genome shotgun (WGS) entry which is preliminary data.</text>
</comment>
<dbReference type="AlphaFoldDB" id="A0AAV9G9J4"/>
<dbReference type="InterPro" id="IPR036188">
    <property type="entry name" value="FAD/NAD-bd_sf"/>
</dbReference>
<keyword evidence="3" id="KW-0560">Oxidoreductase</keyword>
<evidence type="ECO:0000313" key="8">
    <source>
        <dbReference type="Proteomes" id="UP001321760"/>
    </source>
</evidence>
<dbReference type="PANTHER" id="PTHR46972:SF1">
    <property type="entry name" value="FAD DEPENDENT OXIDOREDUCTASE DOMAIN-CONTAINING PROTEIN"/>
    <property type="match status" value="1"/>
</dbReference>
<evidence type="ECO:0000256" key="1">
    <source>
        <dbReference type="ARBA" id="ARBA00022630"/>
    </source>
</evidence>
<keyword evidence="4" id="KW-0503">Monooxygenase</keyword>
<keyword evidence="8" id="KW-1185">Reference proteome</keyword>
<dbReference type="GO" id="GO:0071949">
    <property type="term" value="F:FAD binding"/>
    <property type="evidence" value="ECO:0007669"/>
    <property type="project" value="InterPro"/>
</dbReference>
<evidence type="ECO:0000256" key="2">
    <source>
        <dbReference type="ARBA" id="ARBA00022827"/>
    </source>
</evidence>
<reference evidence="7" key="2">
    <citation type="submission" date="2023-05" db="EMBL/GenBank/DDBJ databases">
        <authorList>
            <consortium name="Lawrence Berkeley National Laboratory"/>
            <person name="Steindorff A."/>
            <person name="Hensen N."/>
            <person name="Bonometti L."/>
            <person name="Westerberg I."/>
            <person name="Brannstrom I.O."/>
            <person name="Guillou S."/>
            <person name="Cros-Aarteil S."/>
            <person name="Calhoun S."/>
            <person name="Haridas S."/>
            <person name="Kuo A."/>
            <person name="Mondo S."/>
            <person name="Pangilinan J."/>
            <person name="Riley R."/>
            <person name="Labutti K."/>
            <person name="Andreopoulos B."/>
            <person name="Lipzen A."/>
            <person name="Chen C."/>
            <person name="Yanf M."/>
            <person name="Daum C."/>
            <person name="Ng V."/>
            <person name="Clum A."/>
            <person name="Ohm R."/>
            <person name="Martin F."/>
            <person name="Silar P."/>
            <person name="Natvig D."/>
            <person name="Lalanne C."/>
            <person name="Gautier V."/>
            <person name="Ament-Velasquez S.L."/>
            <person name="Kruys A."/>
            <person name="Hutchinson M.I."/>
            <person name="Powell A.J."/>
            <person name="Barry K."/>
            <person name="Miller A.N."/>
            <person name="Grigoriev I.V."/>
            <person name="Debuchy R."/>
            <person name="Gladieux P."/>
            <person name="Thoren M.H."/>
            <person name="Johannesson H."/>
        </authorList>
    </citation>
    <scope>NUCLEOTIDE SEQUENCE</scope>
    <source>
        <strain evidence="7">PSN243</strain>
    </source>
</reference>
<dbReference type="PANTHER" id="PTHR46972">
    <property type="entry name" value="MONOOXYGENASE ASQM-RELATED"/>
    <property type="match status" value="1"/>
</dbReference>
<dbReference type="SUPFAM" id="SSF51905">
    <property type="entry name" value="FAD/NAD(P)-binding domain"/>
    <property type="match status" value="1"/>
</dbReference>
<protein>
    <recommendedName>
        <fullName evidence="6">FAD-binding domain-containing protein</fullName>
    </recommendedName>
</protein>
<name>A0AAV9G9J4_9PEZI</name>
<dbReference type="PRINTS" id="PR00420">
    <property type="entry name" value="RNGMNOXGNASE"/>
</dbReference>